<feature type="region of interest" description="Disordered" evidence="7">
    <location>
        <begin position="34"/>
        <end position="61"/>
    </location>
</feature>
<evidence type="ECO:0000259" key="8">
    <source>
        <dbReference type="Pfam" id="PF15985"/>
    </source>
</evidence>
<dbReference type="GeneID" id="8628081"/>
<dbReference type="AlphaFoldDB" id="Q54EV5"/>
<dbReference type="RefSeq" id="XP_635135.1">
    <property type="nucleotide sequence ID" value="XM_630043.1"/>
</dbReference>
<dbReference type="PANTHER" id="PTHR21321:SF4">
    <property type="entry name" value="EXOSOME COMPLEX COMPONENT RRP4"/>
    <property type="match status" value="1"/>
</dbReference>
<dbReference type="InterPro" id="IPR026699">
    <property type="entry name" value="Exosome_RNA_bind1/RRP40/RRP4"/>
</dbReference>
<evidence type="ECO:0000256" key="7">
    <source>
        <dbReference type="SAM" id="MobiDB-lite"/>
    </source>
</evidence>
<dbReference type="PaxDb" id="44689-DDB0183814"/>
<dbReference type="GO" id="GO:0071038">
    <property type="term" value="P:TRAMP-dependent tRNA surveillance pathway"/>
    <property type="evidence" value="ECO:0000318"/>
    <property type="project" value="GO_Central"/>
</dbReference>
<dbReference type="CDD" id="cd22525">
    <property type="entry name" value="KH-I_Rrp4_eukar"/>
    <property type="match status" value="1"/>
</dbReference>
<dbReference type="GO" id="GO:0003723">
    <property type="term" value="F:RNA binding"/>
    <property type="evidence" value="ECO:0000318"/>
    <property type="project" value="GO_Central"/>
</dbReference>
<dbReference type="Reactome" id="R-DDI-450385">
    <property type="pathway name" value="Butyrate Response Factor 1 (BRF1) binds and destabilizes mRNA"/>
</dbReference>
<keyword evidence="4" id="KW-0271">Exosome</keyword>
<evidence type="ECO:0000256" key="5">
    <source>
        <dbReference type="ARBA" id="ARBA00022884"/>
    </source>
</evidence>
<dbReference type="Reactome" id="R-DDI-429958">
    <property type="pathway name" value="mRNA decay by 3' to 5' exoribonuclease"/>
</dbReference>
<dbReference type="SUPFAM" id="SSF54791">
    <property type="entry name" value="Eukaryotic type KH-domain (KH-domain type I)"/>
    <property type="match status" value="1"/>
</dbReference>
<dbReference type="PANTHER" id="PTHR21321">
    <property type="entry name" value="PNAS-3 RELATED"/>
    <property type="match status" value="1"/>
</dbReference>
<comment type="subcellular location">
    <subcellularLocation>
        <location evidence="1">Nucleus</location>
    </subcellularLocation>
</comment>
<dbReference type="Pfam" id="PF21266">
    <property type="entry name" value="S1_RRP4"/>
    <property type="match status" value="1"/>
</dbReference>
<evidence type="ECO:0000256" key="3">
    <source>
        <dbReference type="ARBA" id="ARBA00022552"/>
    </source>
</evidence>
<keyword evidence="6" id="KW-0539">Nucleus</keyword>
<dbReference type="Proteomes" id="UP000002195">
    <property type="component" value="Unassembled WGS sequence"/>
</dbReference>
<dbReference type="KEGG" id="ddi:DDB_G0291310"/>
<evidence type="ECO:0000256" key="4">
    <source>
        <dbReference type="ARBA" id="ARBA00022835"/>
    </source>
</evidence>
<feature type="compositionally biased region" description="Basic and acidic residues" evidence="7">
    <location>
        <begin position="39"/>
        <end position="61"/>
    </location>
</feature>
<dbReference type="PhylomeDB" id="Q54EV5"/>
<keyword evidence="3" id="KW-0698">rRNA processing</keyword>
<dbReference type="FunFam" id="2.40.50.140:FF:000038">
    <property type="entry name" value="Exosome complex component RRP4"/>
    <property type="match status" value="1"/>
</dbReference>
<dbReference type="eggNOG" id="KOG3013">
    <property type="taxonomic scope" value="Eukaryota"/>
</dbReference>
<dbReference type="Gene3D" id="2.40.50.100">
    <property type="match status" value="1"/>
</dbReference>
<dbReference type="InterPro" id="IPR036612">
    <property type="entry name" value="KH_dom_type_1_sf"/>
</dbReference>
<dbReference type="STRING" id="44689.Q54EV5"/>
<name>Q54EV5_DICDI</name>
<evidence type="ECO:0000256" key="2">
    <source>
        <dbReference type="ARBA" id="ARBA00009155"/>
    </source>
</evidence>
<dbReference type="SUPFAM" id="SSF50249">
    <property type="entry name" value="Nucleic acid-binding proteins"/>
    <property type="match status" value="1"/>
</dbReference>
<dbReference type="GO" id="GO:0071034">
    <property type="term" value="P:CUT catabolic process"/>
    <property type="evidence" value="ECO:0000318"/>
    <property type="project" value="GO_Central"/>
</dbReference>
<dbReference type="HOGENOM" id="CLU_034114_0_0_1"/>
<comment type="similarity">
    <text evidence="2">Belongs to the RRP4 family.</text>
</comment>
<dbReference type="InterPro" id="IPR004088">
    <property type="entry name" value="KH_dom_type_1"/>
</dbReference>
<reference evidence="10 11" key="1">
    <citation type="journal article" date="2005" name="Nature">
        <title>The genome of the social amoeba Dictyostelium discoideum.</title>
        <authorList>
            <consortium name="The Dictyostelium discoideum Sequencing Consortium"/>
            <person name="Eichinger L."/>
            <person name="Pachebat J.A."/>
            <person name="Glockner G."/>
            <person name="Rajandream M.A."/>
            <person name="Sucgang R."/>
            <person name="Berriman M."/>
            <person name="Song J."/>
            <person name="Olsen R."/>
            <person name="Szafranski K."/>
            <person name="Xu Q."/>
            <person name="Tunggal B."/>
            <person name="Kummerfeld S."/>
            <person name="Madera M."/>
            <person name="Konfortov B.A."/>
            <person name="Rivero F."/>
            <person name="Bankier A.T."/>
            <person name="Lehmann R."/>
            <person name="Hamlin N."/>
            <person name="Davies R."/>
            <person name="Gaudet P."/>
            <person name="Fey P."/>
            <person name="Pilcher K."/>
            <person name="Chen G."/>
            <person name="Saunders D."/>
            <person name="Sodergren E."/>
            <person name="Davis P."/>
            <person name="Kerhornou A."/>
            <person name="Nie X."/>
            <person name="Hall N."/>
            <person name="Anjard C."/>
            <person name="Hemphill L."/>
            <person name="Bason N."/>
            <person name="Farbrother P."/>
            <person name="Desany B."/>
            <person name="Just E."/>
            <person name="Morio T."/>
            <person name="Rost R."/>
            <person name="Churcher C."/>
            <person name="Cooper J."/>
            <person name="Haydock S."/>
            <person name="van Driessche N."/>
            <person name="Cronin A."/>
            <person name="Goodhead I."/>
            <person name="Muzny D."/>
            <person name="Mourier T."/>
            <person name="Pain A."/>
            <person name="Lu M."/>
            <person name="Harper D."/>
            <person name="Lindsay R."/>
            <person name="Hauser H."/>
            <person name="James K."/>
            <person name="Quiles M."/>
            <person name="Madan Babu M."/>
            <person name="Saito T."/>
            <person name="Buchrieser C."/>
            <person name="Wardroper A."/>
            <person name="Felder M."/>
            <person name="Thangavelu M."/>
            <person name="Johnson D."/>
            <person name="Knights A."/>
            <person name="Loulseged H."/>
            <person name="Mungall K."/>
            <person name="Oliver K."/>
            <person name="Price C."/>
            <person name="Quail M.A."/>
            <person name="Urushihara H."/>
            <person name="Hernandez J."/>
            <person name="Rabbinowitsch E."/>
            <person name="Steffen D."/>
            <person name="Sanders M."/>
            <person name="Ma J."/>
            <person name="Kohara Y."/>
            <person name="Sharp S."/>
            <person name="Simmonds M."/>
            <person name="Spiegler S."/>
            <person name="Tivey A."/>
            <person name="Sugano S."/>
            <person name="White B."/>
            <person name="Walker D."/>
            <person name="Woodward J."/>
            <person name="Winckler T."/>
            <person name="Tanaka Y."/>
            <person name="Shaulsky G."/>
            <person name="Schleicher M."/>
            <person name="Weinstock G."/>
            <person name="Rosenthal A."/>
            <person name="Cox E.C."/>
            <person name="Chisholm R.L."/>
            <person name="Gibbs R."/>
            <person name="Loomis W.F."/>
            <person name="Platzer M."/>
            <person name="Kay R.R."/>
            <person name="Williams J."/>
            <person name="Dear P.H."/>
            <person name="Noegel A.A."/>
            <person name="Barrell B."/>
            <person name="Kuspa A."/>
        </authorList>
    </citation>
    <scope>NUCLEOTIDE SEQUENCE [LARGE SCALE GENOMIC DNA]</scope>
    <source>
        <strain evidence="10 11">AX4</strain>
    </source>
</reference>
<dbReference type="Reactome" id="R-DDI-6791226">
    <property type="pathway name" value="Major pathway of rRNA processing in the nucleolus and cytosol"/>
</dbReference>
<evidence type="ECO:0000256" key="6">
    <source>
        <dbReference type="ARBA" id="ARBA00023242"/>
    </source>
</evidence>
<dbReference type="FunFam" id="2.40.50.100:FF:000122">
    <property type="entry name" value="Exosome complex exonuclease RRP4"/>
    <property type="match status" value="1"/>
</dbReference>
<dbReference type="SUPFAM" id="SSF110324">
    <property type="entry name" value="Ribosomal L27 protein-like"/>
    <property type="match status" value="1"/>
</dbReference>
<dbReference type="GO" id="GO:0000467">
    <property type="term" value="P:exonucleolytic trimming to generate mature 3'-end of 5.8S rRNA from tricistronic rRNA transcript (SSU-rRNA, 5.8S rRNA, LSU-rRNA)"/>
    <property type="evidence" value="ECO:0000318"/>
    <property type="project" value="GO_Central"/>
</dbReference>
<dbReference type="FunCoup" id="Q54EV5">
    <property type="interactions" value="978"/>
</dbReference>
<dbReference type="SMR" id="Q54EV5"/>
<dbReference type="GO" id="GO:0071035">
    <property type="term" value="P:nuclear polyadenylation-dependent rRNA catabolic process"/>
    <property type="evidence" value="ECO:0000318"/>
    <property type="project" value="GO_Central"/>
</dbReference>
<dbReference type="GO" id="GO:0071051">
    <property type="term" value="P:poly(A)-dependent snoRNA 3'-end processing"/>
    <property type="evidence" value="ECO:0000318"/>
    <property type="project" value="GO_Central"/>
</dbReference>
<dbReference type="EMBL" id="AAFI02000177">
    <property type="protein sequence ID" value="EAL61639.1"/>
    <property type="molecule type" value="Genomic_DNA"/>
</dbReference>
<evidence type="ECO:0000313" key="11">
    <source>
        <dbReference type="Proteomes" id="UP000002195"/>
    </source>
</evidence>
<dbReference type="OMA" id="GVNGFIW"/>
<dbReference type="Reactome" id="R-DDI-450513">
    <property type="pathway name" value="Tristetraprolin (TTP, ZFP36) binds and destabilizes mRNA"/>
</dbReference>
<keyword evidence="11" id="KW-1185">Reference proteome</keyword>
<feature type="domain" description="K Homology" evidence="8">
    <location>
        <begin position="232"/>
        <end position="272"/>
    </location>
</feature>
<dbReference type="Gene3D" id="2.40.50.140">
    <property type="entry name" value="Nucleic acid-binding proteins"/>
    <property type="match status" value="1"/>
</dbReference>
<dbReference type="VEuPathDB" id="AmoebaDB:DDB_G0291310"/>
<sequence length="380" mass="43353">MENNNNNNNNNNLNNISIEIFSPQKRLPLKHTISQTTKNDNKIKKESNLKSEQNDKDMLNVDEIKQEDGVDGDDDDEMDNELFQSKKLVITGQTISREGEYLKGHGTFNDGSGSLVASVCGTLDKVDRLVSVKALKSRYHGEVGDIIVGRITEITSKRWKVDVNSRLDYILMLSAINLPGGIQRRRTSADELQMRSFFVENDLVYAEVQMVMGDGSVAIHTRNQKYGKLQNGHFTKVIPSLIKRSKQHFYNLECGVDVILGVNGYIWIADSEQQKNQQQFIQKHEKEPTFDPSIPLIIPDEIKQVSKESRDRIARVKNSISLLEKGFLLIHQKSIMNVYKLSLKMKLQSKDLLHPQYIKQILTVLSTTDYDNDDNNENDQ</sequence>
<accession>Q54EV5</accession>
<evidence type="ECO:0000313" key="10">
    <source>
        <dbReference type="EMBL" id="EAL61639.1"/>
    </source>
</evidence>
<dbReference type="InterPro" id="IPR012340">
    <property type="entry name" value="NA-bd_OB-fold"/>
</dbReference>
<comment type="caution">
    <text evidence="10">The sequence shown here is derived from an EMBL/GenBank/DDBJ whole genome shotgun (WGS) entry which is preliminary data.</text>
</comment>
<organism evidence="10 11">
    <name type="scientific">Dictyostelium discoideum</name>
    <name type="common">Social amoeba</name>
    <dbReference type="NCBI Taxonomy" id="44689"/>
    <lineage>
        <taxon>Eukaryota</taxon>
        <taxon>Amoebozoa</taxon>
        <taxon>Evosea</taxon>
        <taxon>Eumycetozoa</taxon>
        <taxon>Dictyostelia</taxon>
        <taxon>Dictyosteliales</taxon>
        <taxon>Dictyosteliaceae</taxon>
        <taxon>Dictyostelium</taxon>
    </lineage>
</organism>
<dbReference type="GO" id="GO:0000176">
    <property type="term" value="C:nuclear exosome (RNase complex)"/>
    <property type="evidence" value="ECO:0000318"/>
    <property type="project" value="GO_Central"/>
</dbReference>
<dbReference type="GO" id="GO:0000177">
    <property type="term" value="C:cytoplasmic exosome (RNase complex)"/>
    <property type="evidence" value="ECO:0000318"/>
    <property type="project" value="GO_Central"/>
</dbReference>
<gene>
    <name evidence="10" type="ORF">DDB_G0291310</name>
</gene>
<dbReference type="GO" id="GO:0000956">
    <property type="term" value="P:nuclear-transcribed mRNA catabolic process"/>
    <property type="evidence" value="ECO:0000318"/>
    <property type="project" value="GO_Central"/>
</dbReference>
<dbReference type="Pfam" id="PF15985">
    <property type="entry name" value="KH_6"/>
    <property type="match status" value="1"/>
</dbReference>
<dbReference type="InterPro" id="IPR048565">
    <property type="entry name" value="S1_RRP4"/>
</dbReference>
<evidence type="ECO:0000259" key="9">
    <source>
        <dbReference type="Pfam" id="PF21266"/>
    </source>
</evidence>
<protein>
    <submittedName>
        <fullName evidence="10">Uncharacterized protein</fullName>
    </submittedName>
</protein>
<feature type="domain" description="RRP4 S1" evidence="9">
    <location>
        <begin position="138"/>
        <end position="209"/>
    </location>
</feature>
<keyword evidence="5" id="KW-0694">RNA-binding</keyword>
<dbReference type="InParanoid" id="Q54EV5"/>
<dbReference type="dictyBase" id="DDB_G0291310"/>
<dbReference type="CDD" id="cd05789">
    <property type="entry name" value="S1_Rrp4"/>
    <property type="match status" value="1"/>
</dbReference>
<evidence type="ECO:0000256" key="1">
    <source>
        <dbReference type="ARBA" id="ARBA00004123"/>
    </source>
</evidence>
<proteinExistence type="inferred from homology"/>
<dbReference type="GO" id="GO:0034475">
    <property type="term" value="P:U4 snRNA 3'-end processing"/>
    <property type="evidence" value="ECO:0000318"/>
    <property type="project" value="GO_Central"/>
</dbReference>